<evidence type="ECO:0000313" key="1">
    <source>
        <dbReference type="EMBL" id="EAQ84480.1"/>
    </source>
</evidence>
<evidence type="ECO:0000313" key="2">
    <source>
        <dbReference type="Proteomes" id="UP000001056"/>
    </source>
</evidence>
<organism evidence="1 2">
    <name type="scientific">Chaetomium globosum (strain ATCC 6205 / CBS 148.51 / DSM 1962 / NBRC 6347 / NRRL 1970)</name>
    <name type="common">Soil fungus</name>
    <dbReference type="NCBI Taxonomy" id="306901"/>
    <lineage>
        <taxon>Eukaryota</taxon>
        <taxon>Fungi</taxon>
        <taxon>Dikarya</taxon>
        <taxon>Ascomycota</taxon>
        <taxon>Pezizomycotina</taxon>
        <taxon>Sordariomycetes</taxon>
        <taxon>Sordariomycetidae</taxon>
        <taxon>Sordariales</taxon>
        <taxon>Chaetomiaceae</taxon>
        <taxon>Chaetomium</taxon>
    </lineage>
</organism>
<gene>
    <name evidence="1" type="ORF">CHGG_08494</name>
</gene>
<dbReference type="AlphaFoldDB" id="Q2GU60"/>
<proteinExistence type="predicted"/>
<dbReference type="HOGENOM" id="CLU_2793777_0_0_1"/>
<dbReference type="EMBL" id="CH408034">
    <property type="protein sequence ID" value="EAQ84480.1"/>
    <property type="molecule type" value="Genomic_DNA"/>
</dbReference>
<dbReference type="Proteomes" id="UP000001056">
    <property type="component" value="Unassembled WGS sequence"/>
</dbReference>
<reference evidence="2" key="1">
    <citation type="journal article" date="2015" name="Genome Announc.">
        <title>Draft genome sequence of the cellulolytic fungus Chaetomium globosum.</title>
        <authorList>
            <person name="Cuomo C.A."/>
            <person name="Untereiner W.A."/>
            <person name="Ma L.-J."/>
            <person name="Grabherr M."/>
            <person name="Birren B.W."/>
        </authorList>
    </citation>
    <scope>NUCLEOTIDE SEQUENCE [LARGE SCALE GENOMIC DNA]</scope>
    <source>
        <strain evidence="2">ATCC 6205 / CBS 148.51 / DSM 1962 / NBRC 6347 / NRRL 1970</strain>
    </source>
</reference>
<accession>Q2GU60</accession>
<keyword evidence="2" id="KW-1185">Reference proteome</keyword>
<dbReference type="VEuPathDB" id="FungiDB:CHGG_08494"/>
<sequence>MATAEDQGDQRPYSIQQSWTIFCSTPIAGQQEKYGNLTQSYRFLDYHYWGAKESGKYPKSIAAVAPAA</sequence>
<dbReference type="GeneID" id="4394823"/>
<dbReference type="RefSeq" id="XP_001226421.1">
    <property type="nucleotide sequence ID" value="XM_001226420.1"/>
</dbReference>
<name>Q2GU60_CHAGB</name>
<dbReference type="OrthoDB" id="1697690at2759"/>
<dbReference type="InParanoid" id="Q2GU60"/>
<protein>
    <submittedName>
        <fullName evidence="1">Uncharacterized protein</fullName>
    </submittedName>
</protein>